<keyword evidence="10" id="KW-0503">Monooxygenase</keyword>
<dbReference type="SUPFAM" id="SSF48264">
    <property type="entry name" value="Cytochrome P450"/>
    <property type="match status" value="1"/>
</dbReference>
<accession>A0A4U5PM35</accession>
<dbReference type="CDD" id="cd11043">
    <property type="entry name" value="CYP90-like"/>
    <property type="match status" value="1"/>
</dbReference>
<dbReference type="FunFam" id="1.10.630.10:FF:000022">
    <property type="entry name" value="Taxadiene 5-alpha hydroxylase"/>
    <property type="match status" value="1"/>
</dbReference>
<dbReference type="STRING" id="43335.A0A4U5PM35"/>
<keyword evidence="4" id="KW-0812">Transmembrane</keyword>
<evidence type="ECO:0000256" key="7">
    <source>
        <dbReference type="ARBA" id="ARBA00023002"/>
    </source>
</evidence>
<proteinExistence type="inferred from homology"/>
<dbReference type="GO" id="GO:0016705">
    <property type="term" value="F:oxidoreductase activity, acting on paired donors, with incorporation or reduction of molecular oxygen"/>
    <property type="evidence" value="ECO:0007669"/>
    <property type="project" value="InterPro"/>
</dbReference>
<keyword evidence="6" id="KW-0472">Membrane</keyword>
<dbReference type="GO" id="GO:0016125">
    <property type="term" value="P:sterol metabolic process"/>
    <property type="evidence" value="ECO:0007669"/>
    <property type="project" value="TreeGrafter"/>
</dbReference>
<dbReference type="GO" id="GO:0016020">
    <property type="term" value="C:membrane"/>
    <property type="evidence" value="ECO:0007669"/>
    <property type="project" value="UniProtKB-SubCell"/>
</dbReference>
<dbReference type="Pfam" id="PF00067">
    <property type="entry name" value="p450"/>
    <property type="match status" value="1"/>
</dbReference>
<keyword evidence="5 9" id="KW-0479">Metal-binding</keyword>
<gene>
    <name evidence="11" type="ORF">D5086_0000205470</name>
</gene>
<dbReference type="InterPro" id="IPR001128">
    <property type="entry name" value="Cyt_P450"/>
</dbReference>
<keyword evidence="7 10" id="KW-0560">Oxidoreductase</keyword>
<evidence type="ECO:0000256" key="1">
    <source>
        <dbReference type="ARBA" id="ARBA00001971"/>
    </source>
</evidence>
<keyword evidence="8 9" id="KW-0408">Iron</keyword>
<keyword evidence="9 10" id="KW-0349">Heme</keyword>
<sequence length="480" mass="54753">MQIAMFSTLILLGIFLLCSLYIITKTIKERLIPNPHLPPGSLGWPLIGETLNYLGTCLAGRPDWFLRDRMEKHDPQVFKTSLFGETVAVFCGPAGNKFLFSNENKLVNLWWPRSVKKLLKSSLVNVAGDEAKRIRRILLTFLDPDALKRYIERMDLVTQHHISTLWEGKEEVKVHPTVNLYTFELSCRLFISIDDPLHISKLAHQFDVFLKGVIHFPINIPGTRFYRASKAADAIKEELRLISRRRRAALDKKMASPTQDLLSHLLVTSDASGKFLSETEIVDNILLLLFASHDTTTSVITCVMKYLAELPEVYQTVLREQIDIAKSKEPGELLKWEDIQKMRYSWNVVSEIMRLMPPVRGAFREAIVDFTYAGYTIPKGWKLYWSPMTTSKDPTLFPNAEQFGASRYEGAGPAPYSYVPFGGGPRICLGNEYARPQILVFLHNIVKRFKWDLMIPDEKVPYDPMPAPSQGLPIRLRPSA</sequence>
<dbReference type="InterPro" id="IPR036396">
    <property type="entry name" value="Cyt_P450_sf"/>
</dbReference>
<reference evidence="11" key="1">
    <citation type="submission" date="2018-10" db="EMBL/GenBank/DDBJ databases">
        <title>Population genomic analysis revealed the cold adaptation of white poplar.</title>
        <authorList>
            <person name="Liu Y.-J."/>
        </authorList>
    </citation>
    <scope>NUCLEOTIDE SEQUENCE [LARGE SCALE GENOMIC DNA]</scope>
    <source>
        <strain evidence="11">PAL-ZL1</strain>
    </source>
</reference>
<dbReference type="PROSITE" id="PS00086">
    <property type="entry name" value="CYTOCHROME_P450"/>
    <property type="match status" value="1"/>
</dbReference>
<feature type="binding site" description="axial binding residue" evidence="9">
    <location>
        <position position="428"/>
    </location>
    <ligand>
        <name>heme</name>
        <dbReference type="ChEBI" id="CHEBI:30413"/>
    </ligand>
    <ligandPart>
        <name>Fe</name>
        <dbReference type="ChEBI" id="CHEBI:18248"/>
    </ligandPart>
</feature>
<dbReference type="EMBL" id="RCHU01000686">
    <property type="protein sequence ID" value="TKR98187.1"/>
    <property type="molecule type" value="Genomic_DNA"/>
</dbReference>
<comment type="subcellular location">
    <subcellularLocation>
        <location evidence="2">Membrane</location>
        <topology evidence="2">Single-pass membrane protein</topology>
    </subcellularLocation>
</comment>
<organism evidence="11">
    <name type="scientific">Populus alba</name>
    <name type="common">White poplar</name>
    <dbReference type="NCBI Taxonomy" id="43335"/>
    <lineage>
        <taxon>Eukaryota</taxon>
        <taxon>Viridiplantae</taxon>
        <taxon>Streptophyta</taxon>
        <taxon>Embryophyta</taxon>
        <taxon>Tracheophyta</taxon>
        <taxon>Spermatophyta</taxon>
        <taxon>Magnoliopsida</taxon>
        <taxon>eudicotyledons</taxon>
        <taxon>Gunneridae</taxon>
        <taxon>Pentapetalae</taxon>
        <taxon>rosids</taxon>
        <taxon>fabids</taxon>
        <taxon>Malpighiales</taxon>
        <taxon>Salicaceae</taxon>
        <taxon>Saliceae</taxon>
        <taxon>Populus</taxon>
    </lineage>
</organism>
<evidence type="ECO:0000256" key="6">
    <source>
        <dbReference type="ARBA" id="ARBA00022989"/>
    </source>
</evidence>
<evidence type="ECO:0000256" key="3">
    <source>
        <dbReference type="ARBA" id="ARBA00010617"/>
    </source>
</evidence>
<evidence type="ECO:0000256" key="8">
    <source>
        <dbReference type="ARBA" id="ARBA00023004"/>
    </source>
</evidence>
<dbReference type="Gene3D" id="1.10.630.10">
    <property type="entry name" value="Cytochrome P450"/>
    <property type="match status" value="1"/>
</dbReference>
<comment type="similarity">
    <text evidence="3 10">Belongs to the cytochrome P450 family.</text>
</comment>
<dbReference type="InterPro" id="IPR002401">
    <property type="entry name" value="Cyt_P450_E_grp-I"/>
</dbReference>
<dbReference type="PRINTS" id="PR00463">
    <property type="entry name" value="EP450I"/>
</dbReference>
<evidence type="ECO:0000256" key="5">
    <source>
        <dbReference type="ARBA" id="ARBA00022723"/>
    </source>
</evidence>
<evidence type="ECO:0000313" key="11">
    <source>
        <dbReference type="EMBL" id="TKR98187.1"/>
    </source>
</evidence>
<dbReference type="PANTHER" id="PTHR24286">
    <property type="entry name" value="CYTOCHROME P450 26"/>
    <property type="match status" value="1"/>
</dbReference>
<dbReference type="PANTHER" id="PTHR24286:SF209">
    <property type="entry name" value="BETA-AMYRIN 28-OXIDASE-LIKE"/>
    <property type="match status" value="1"/>
</dbReference>
<evidence type="ECO:0000256" key="4">
    <source>
        <dbReference type="ARBA" id="ARBA00022692"/>
    </source>
</evidence>
<dbReference type="InterPro" id="IPR017972">
    <property type="entry name" value="Cyt_P450_CS"/>
</dbReference>
<dbReference type="PRINTS" id="PR00385">
    <property type="entry name" value="P450"/>
</dbReference>
<evidence type="ECO:0000256" key="2">
    <source>
        <dbReference type="ARBA" id="ARBA00004167"/>
    </source>
</evidence>
<name>A0A4U5PM35_POPAL</name>
<protein>
    <submittedName>
        <fullName evidence="11">Beta-amyrin 28-oxidase-like</fullName>
    </submittedName>
</protein>
<keyword evidence="6" id="KW-1133">Transmembrane helix</keyword>
<evidence type="ECO:0000256" key="10">
    <source>
        <dbReference type="RuleBase" id="RU000461"/>
    </source>
</evidence>
<comment type="caution">
    <text evidence="11">The sequence shown here is derived from an EMBL/GenBank/DDBJ whole genome shotgun (WGS) entry which is preliminary data.</text>
</comment>
<dbReference type="GO" id="GO:0020037">
    <property type="term" value="F:heme binding"/>
    <property type="evidence" value="ECO:0007669"/>
    <property type="project" value="InterPro"/>
</dbReference>
<dbReference type="GO" id="GO:0005506">
    <property type="term" value="F:iron ion binding"/>
    <property type="evidence" value="ECO:0007669"/>
    <property type="project" value="InterPro"/>
</dbReference>
<dbReference type="GO" id="GO:0004497">
    <property type="term" value="F:monooxygenase activity"/>
    <property type="evidence" value="ECO:0007669"/>
    <property type="project" value="UniProtKB-KW"/>
</dbReference>
<comment type="cofactor">
    <cofactor evidence="1 9">
        <name>heme</name>
        <dbReference type="ChEBI" id="CHEBI:30413"/>
    </cofactor>
</comment>
<evidence type="ECO:0000256" key="9">
    <source>
        <dbReference type="PIRSR" id="PIRSR602401-1"/>
    </source>
</evidence>
<dbReference type="AlphaFoldDB" id="A0A4U5PM35"/>